<evidence type="ECO:0000256" key="12">
    <source>
        <dbReference type="PIRSR" id="PIRSR000388-3"/>
    </source>
</evidence>
<comment type="pathway">
    <text evidence="1 9">Cofactor biosynthesis; (R)-pantothenate biosynthesis; (R)-pantoate from 3-methyl-2-oxobutanoate: step 1/2.</text>
</comment>
<dbReference type="GO" id="GO:0008168">
    <property type="term" value="F:methyltransferase activity"/>
    <property type="evidence" value="ECO:0007669"/>
    <property type="project" value="UniProtKB-KW"/>
</dbReference>
<accession>A0A2V1K1U2</accession>
<evidence type="ECO:0000256" key="2">
    <source>
        <dbReference type="ARBA" id="ARBA00008676"/>
    </source>
</evidence>
<evidence type="ECO:0000313" key="13">
    <source>
        <dbReference type="EMBL" id="PWF22096.1"/>
    </source>
</evidence>
<feature type="binding site" evidence="9 11">
    <location>
        <position position="88"/>
    </location>
    <ligand>
        <name>3-methyl-2-oxobutanoate</name>
        <dbReference type="ChEBI" id="CHEBI:11851"/>
    </ligand>
</feature>
<feature type="binding site" evidence="9 12">
    <location>
        <position position="49"/>
    </location>
    <ligand>
        <name>Mg(2+)</name>
        <dbReference type="ChEBI" id="CHEBI:18420"/>
    </ligand>
</feature>
<dbReference type="SUPFAM" id="SSF51621">
    <property type="entry name" value="Phosphoenolpyruvate/pyruvate domain"/>
    <property type="match status" value="1"/>
</dbReference>
<keyword evidence="9" id="KW-0963">Cytoplasm</keyword>
<keyword evidence="6 9" id="KW-0479">Metal-binding</keyword>
<feature type="binding site" evidence="9 11">
    <location>
        <position position="118"/>
    </location>
    <ligand>
        <name>3-methyl-2-oxobutanoate</name>
        <dbReference type="ChEBI" id="CHEBI:11851"/>
    </ligand>
</feature>
<feature type="binding site" evidence="9 11">
    <location>
        <begin position="49"/>
        <end position="50"/>
    </location>
    <ligand>
        <name>3-methyl-2-oxobutanoate</name>
        <dbReference type="ChEBI" id="CHEBI:11851"/>
    </ligand>
</feature>
<comment type="cofactor">
    <cofactor evidence="9 12">
        <name>Mg(2+)</name>
        <dbReference type="ChEBI" id="CHEBI:18420"/>
    </cofactor>
    <text evidence="9 12">Binds 1 Mg(2+) ion per subunit.</text>
</comment>
<dbReference type="PANTHER" id="PTHR20881">
    <property type="entry name" value="3-METHYL-2-OXOBUTANOATE HYDROXYMETHYLTRANSFERASE"/>
    <property type="match status" value="1"/>
</dbReference>
<dbReference type="HAMAP" id="MF_00156">
    <property type="entry name" value="PanB"/>
    <property type="match status" value="1"/>
</dbReference>
<dbReference type="PANTHER" id="PTHR20881:SF0">
    <property type="entry name" value="3-METHYL-2-OXOBUTANOATE HYDROXYMETHYLTRANSFERASE"/>
    <property type="match status" value="1"/>
</dbReference>
<dbReference type="NCBIfam" id="NF001452">
    <property type="entry name" value="PRK00311.1"/>
    <property type="match status" value="1"/>
</dbReference>
<keyword evidence="14" id="KW-1185">Reference proteome</keyword>
<dbReference type="InterPro" id="IPR040442">
    <property type="entry name" value="Pyrv_kinase-like_dom_sf"/>
</dbReference>
<dbReference type="GO" id="GO:0005737">
    <property type="term" value="C:cytoplasm"/>
    <property type="evidence" value="ECO:0007669"/>
    <property type="project" value="UniProtKB-SubCell"/>
</dbReference>
<dbReference type="Proteomes" id="UP000245212">
    <property type="component" value="Unassembled WGS sequence"/>
</dbReference>
<reference evidence="14" key="1">
    <citation type="submission" date="2018-05" db="EMBL/GenBank/DDBJ databases">
        <authorList>
            <person name="Li Y."/>
        </authorList>
    </citation>
    <scope>NUCLEOTIDE SEQUENCE [LARGE SCALE GENOMIC DNA]</scope>
    <source>
        <strain evidence="14">3d-2-2</strain>
    </source>
</reference>
<evidence type="ECO:0000256" key="9">
    <source>
        <dbReference type="HAMAP-Rule" id="MF_00156"/>
    </source>
</evidence>
<evidence type="ECO:0000313" key="14">
    <source>
        <dbReference type="Proteomes" id="UP000245212"/>
    </source>
</evidence>
<proteinExistence type="inferred from homology"/>
<keyword evidence="4 9" id="KW-0566">Pantothenate biosynthesis</keyword>
<dbReference type="Pfam" id="PF02548">
    <property type="entry name" value="Pantoate_transf"/>
    <property type="match status" value="1"/>
</dbReference>
<gene>
    <name evidence="9 13" type="primary">panB</name>
    <name evidence="13" type="ORF">DD235_11970</name>
</gene>
<dbReference type="FunFam" id="3.20.20.60:FF:000003">
    <property type="entry name" value="3-methyl-2-oxobutanoate hydroxymethyltransferase"/>
    <property type="match status" value="1"/>
</dbReference>
<dbReference type="EC" id="2.1.2.11" evidence="9"/>
<keyword evidence="13" id="KW-0489">Methyltransferase</keyword>
<evidence type="ECO:0000256" key="6">
    <source>
        <dbReference type="ARBA" id="ARBA00022723"/>
    </source>
</evidence>
<comment type="catalytic activity">
    <reaction evidence="9">
        <text>(6R)-5,10-methylene-5,6,7,8-tetrahydrofolate + 3-methyl-2-oxobutanoate + H2O = 2-dehydropantoate + (6S)-5,6,7,8-tetrahydrofolate</text>
        <dbReference type="Rhea" id="RHEA:11824"/>
        <dbReference type="ChEBI" id="CHEBI:11561"/>
        <dbReference type="ChEBI" id="CHEBI:11851"/>
        <dbReference type="ChEBI" id="CHEBI:15377"/>
        <dbReference type="ChEBI" id="CHEBI:15636"/>
        <dbReference type="ChEBI" id="CHEBI:57453"/>
        <dbReference type="EC" id="2.1.2.11"/>
    </reaction>
</comment>
<feature type="binding site" evidence="9 12">
    <location>
        <position position="88"/>
    </location>
    <ligand>
        <name>Mg(2+)</name>
        <dbReference type="ChEBI" id="CHEBI:18420"/>
    </ligand>
</feature>
<dbReference type="RefSeq" id="WP_109062336.1">
    <property type="nucleotide sequence ID" value="NZ_QETA01000005.1"/>
</dbReference>
<comment type="subunit">
    <text evidence="3 9">Homodecamer; pentamer of dimers.</text>
</comment>
<dbReference type="InterPro" id="IPR015813">
    <property type="entry name" value="Pyrv/PenolPyrv_kinase-like_dom"/>
</dbReference>
<evidence type="ECO:0000256" key="4">
    <source>
        <dbReference type="ARBA" id="ARBA00022655"/>
    </source>
</evidence>
<dbReference type="GO" id="GO:0015940">
    <property type="term" value="P:pantothenate biosynthetic process"/>
    <property type="evidence" value="ECO:0007669"/>
    <property type="project" value="UniProtKB-UniRule"/>
</dbReference>
<keyword evidence="5 9" id="KW-0808">Transferase</keyword>
<evidence type="ECO:0000256" key="7">
    <source>
        <dbReference type="ARBA" id="ARBA00022842"/>
    </source>
</evidence>
<evidence type="ECO:0000256" key="3">
    <source>
        <dbReference type="ARBA" id="ARBA00011424"/>
    </source>
</evidence>
<comment type="caution">
    <text evidence="13">The sequence shown here is derived from an EMBL/GenBank/DDBJ whole genome shotgun (WGS) entry which is preliminary data.</text>
</comment>
<sequence length="275" mass="28621">MSIHTDIRRTTIPQLVALKGQRKIAALTAYIAPIARAIDPHLDFILVGDSTAMVGYGLPDTLTISVEQMTSHAAAVVRATQRSAVVVDMPFGSYQESPEQAFRNAAHMMAYSGAAAVKLEGGAALAPTVAFLVARGVPVLAHVGLMPQYVNTMGGFKAQGMNDEAAARILADAQAHAEAGAFGVVLEGIAEPLARRITEALAIPTIGIGASPGCDGQVLVTEDILGLSGATIPRFAKRYADIGAQIGEAAAQYAEEVRTQAFPGLEHCFGVKKSG</sequence>
<protein>
    <recommendedName>
        <fullName evidence="9">3-methyl-2-oxobutanoate hydroxymethyltransferase</fullName>
        <ecNumber evidence="9">2.1.2.11</ecNumber>
    </recommendedName>
    <alternativeName>
        <fullName evidence="9">Ketopantoate hydroxymethyltransferase</fullName>
        <shortName evidence="9">KPHMT</shortName>
    </alternativeName>
</protein>
<dbReference type="NCBIfam" id="TIGR00222">
    <property type="entry name" value="panB"/>
    <property type="match status" value="1"/>
</dbReference>
<dbReference type="GO" id="GO:0032259">
    <property type="term" value="P:methylation"/>
    <property type="evidence" value="ECO:0007669"/>
    <property type="project" value="UniProtKB-KW"/>
</dbReference>
<dbReference type="GO" id="GO:0003864">
    <property type="term" value="F:3-methyl-2-oxobutanoate hydroxymethyltransferase activity"/>
    <property type="evidence" value="ECO:0007669"/>
    <property type="project" value="UniProtKB-UniRule"/>
</dbReference>
<feature type="active site" description="Proton acceptor" evidence="9 10">
    <location>
        <position position="187"/>
    </location>
</feature>
<feature type="binding site" evidence="9 12">
    <location>
        <position position="120"/>
    </location>
    <ligand>
        <name>Mg(2+)</name>
        <dbReference type="ChEBI" id="CHEBI:18420"/>
    </ligand>
</feature>
<evidence type="ECO:0000256" key="5">
    <source>
        <dbReference type="ARBA" id="ARBA00022679"/>
    </source>
</evidence>
<dbReference type="EMBL" id="QETA01000005">
    <property type="protein sequence ID" value="PWF22096.1"/>
    <property type="molecule type" value="Genomic_DNA"/>
</dbReference>
<evidence type="ECO:0000256" key="1">
    <source>
        <dbReference type="ARBA" id="ARBA00005033"/>
    </source>
</evidence>
<comment type="subcellular location">
    <subcellularLocation>
        <location evidence="9">Cytoplasm</location>
    </subcellularLocation>
</comment>
<evidence type="ECO:0000256" key="10">
    <source>
        <dbReference type="PIRSR" id="PIRSR000388-1"/>
    </source>
</evidence>
<dbReference type="GO" id="GO:0000287">
    <property type="term" value="F:magnesium ion binding"/>
    <property type="evidence" value="ECO:0007669"/>
    <property type="project" value="TreeGrafter"/>
</dbReference>
<dbReference type="PIRSF" id="PIRSF000388">
    <property type="entry name" value="Pantoate_hydroxy_MeTrfase"/>
    <property type="match status" value="1"/>
</dbReference>
<keyword evidence="7 9" id="KW-0460">Magnesium</keyword>
<comment type="function">
    <text evidence="8 9">Catalyzes the reversible reaction in which hydroxymethyl group from 5,10-methylenetetrahydrofolate is transferred onto alpha-ketoisovalerate to form ketopantoate.</text>
</comment>
<organism evidence="13 14">
    <name type="scientific">Corticimicrobacter populi</name>
    <dbReference type="NCBI Taxonomy" id="2175229"/>
    <lineage>
        <taxon>Bacteria</taxon>
        <taxon>Pseudomonadati</taxon>
        <taxon>Pseudomonadota</taxon>
        <taxon>Betaproteobacteria</taxon>
        <taxon>Burkholderiales</taxon>
        <taxon>Alcaligenaceae</taxon>
        <taxon>Corticimicrobacter</taxon>
    </lineage>
</organism>
<dbReference type="UniPathway" id="UPA00028">
    <property type="reaction ID" value="UER00003"/>
</dbReference>
<name>A0A2V1K1U2_9BURK</name>
<evidence type="ECO:0000256" key="11">
    <source>
        <dbReference type="PIRSR" id="PIRSR000388-2"/>
    </source>
</evidence>
<comment type="similarity">
    <text evidence="2 9">Belongs to the PanB family.</text>
</comment>
<evidence type="ECO:0000256" key="8">
    <source>
        <dbReference type="ARBA" id="ARBA00056497"/>
    </source>
</evidence>
<dbReference type="InterPro" id="IPR003700">
    <property type="entry name" value="Pantoate_hydroxy_MeTrfase"/>
</dbReference>
<dbReference type="CDD" id="cd06557">
    <property type="entry name" value="KPHMT-like"/>
    <property type="match status" value="1"/>
</dbReference>
<dbReference type="AlphaFoldDB" id="A0A2V1K1U2"/>
<dbReference type="Gene3D" id="3.20.20.60">
    <property type="entry name" value="Phosphoenolpyruvate-binding domains"/>
    <property type="match status" value="1"/>
</dbReference>